<evidence type="ECO:0000256" key="1">
    <source>
        <dbReference type="SAM" id="Coils"/>
    </source>
</evidence>
<keyword evidence="4" id="KW-1185">Reference proteome</keyword>
<evidence type="ECO:0000256" key="2">
    <source>
        <dbReference type="SAM" id="MobiDB-lite"/>
    </source>
</evidence>
<accession>A0A482MIY6</accession>
<organism evidence="3 4">
    <name type="scientific">Nodularia phage vB_NspS-kac68v161</name>
    <dbReference type="NCBI Taxonomy" id="2557582"/>
    <lineage>
        <taxon>Viruses</taxon>
        <taxon>Duplodnaviria</taxon>
        <taxon>Heunggongvirae</taxon>
        <taxon>Uroviricota</taxon>
        <taxon>Caudoviricetes</taxon>
        <taxon>Ravarandavirus</taxon>
        <taxon>Ravarandavirus kac68v161</taxon>
    </lineage>
</organism>
<evidence type="ECO:0000313" key="3">
    <source>
        <dbReference type="EMBL" id="QBQ73734.1"/>
    </source>
</evidence>
<protein>
    <submittedName>
        <fullName evidence="3">Uncharacterized protein</fullName>
    </submittedName>
</protein>
<name>A0A482MIY6_9CAUD</name>
<feature type="compositionally biased region" description="Polar residues" evidence="2">
    <location>
        <begin position="305"/>
        <end position="318"/>
    </location>
</feature>
<feature type="coiled-coil region" evidence="1">
    <location>
        <begin position="1180"/>
        <end position="1207"/>
    </location>
</feature>
<feature type="compositionally biased region" description="Basic and acidic residues" evidence="2">
    <location>
        <begin position="285"/>
        <end position="304"/>
    </location>
</feature>
<dbReference type="Proteomes" id="UP000305808">
    <property type="component" value="Segment"/>
</dbReference>
<proteinExistence type="predicted"/>
<feature type="region of interest" description="Disordered" evidence="2">
    <location>
        <begin position="752"/>
        <end position="780"/>
    </location>
</feature>
<feature type="compositionally biased region" description="Basic and acidic residues" evidence="2">
    <location>
        <begin position="612"/>
        <end position="649"/>
    </location>
</feature>
<feature type="compositionally biased region" description="Basic and acidic residues" evidence="2">
    <location>
        <begin position="319"/>
        <end position="331"/>
    </location>
</feature>
<reference evidence="3 4" key="1">
    <citation type="submission" date="2019-03" db="EMBL/GenBank/DDBJ databases">
        <title>Diversity and diversification of Nodularia spumigena cyanophages in the Baltic Sea.</title>
        <authorList>
            <person name="Sulcius S."/>
            <person name="Holmfeldt K."/>
            <person name="Simoliunas E."/>
        </authorList>
    </citation>
    <scope>NUCLEOTIDE SEQUENCE [LARGE SCALE GENOMIC DNA]</scope>
</reference>
<dbReference type="EMBL" id="MK605245">
    <property type="protein sequence ID" value="QBQ73734.1"/>
    <property type="molecule type" value="Genomic_DNA"/>
</dbReference>
<feature type="region of interest" description="Disordered" evidence="2">
    <location>
        <begin position="1006"/>
        <end position="1043"/>
    </location>
</feature>
<feature type="region of interest" description="Disordered" evidence="2">
    <location>
        <begin position="851"/>
        <end position="870"/>
    </location>
</feature>
<evidence type="ECO:0000313" key="4">
    <source>
        <dbReference type="Proteomes" id="UP000305808"/>
    </source>
</evidence>
<feature type="region of interest" description="Disordered" evidence="2">
    <location>
        <begin position="601"/>
        <end position="649"/>
    </location>
</feature>
<feature type="compositionally biased region" description="Basic and acidic residues" evidence="2">
    <location>
        <begin position="758"/>
        <end position="772"/>
    </location>
</feature>
<feature type="compositionally biased region" description="Basic and acidic residues" evidence="2">
    <location>
        <begin position="1020"/>
        <end position="1031"/>
    </location>
</feature>
<sequence>MSLSHLFHNLREYTIGKNGIETANLLTPSKTIAAIRKCEENQLEFAEFMESEQDYKRLGLELKSVLENVYGDTIDGFEGVKVSNGEIKGFFFSNLSPTLVKKFQFTASPQGIYFELINANEINNANVSFQEAGLYANDVVDFATAAGDKKKRVIKNCSEGSKTCHGADGKTKYCINKNFKCATERKATPAERKSRTVKPSPEDAAKLEKIVQRGEVAAEKFTKARVSKDKLAKLDQQLRDELSTGGEVDVLKLQRKLKYPATTYGNDPLNNPVNRLLADMRTKGELEANESGDKVKLSKSDKSSETINSKTAKNQESAKGSDKIADTGKTKGKAVLESKSKTIKEAEIAHKKISDDIAAKTRKFGIDEIFKDDYLFNPTGMEVLIRKDAKFIPAKVVSLQTSYKDNLNKATPTGRLVVETQDGTRALRMSNGILDSKKVSADDLKEMNALAKQQSEAMVTLKKSDEDYYYTKNLNALDTLKTQQVELLDKIAAAKTPAERRSLNKELQATRKEMDALKAGDNKKEEWRKQSEQSYDKAFNGEKFSYDTKEGKIIAKYVQGRDGVNYLKMYKDDSDNPFQSPIMNRSELSNFIDGLHNPKIQDASGFNSTPVFDKKGTRKEMEDLKVGGDRGGEGKEVAKKVPQSEKSYEQIAQEREGADLTYRQAKDAPKGGAVNQNYGNSQATIADALNRKVFGVGNGEKIYNWAKKHDVDLFKLQMDANNDFSISTDGKRSADNRALMDAVVMGKPFKKTAPTVKTKPEPEPEPVAETKPRKVGNSEVGSVYDGDKRLEHHVSINGKSEHLFSVLGKDKYGEFKDQLAELQKKNNYDLSKYEPELDKLVDGFIADKQNPEPVVRGTANTSKAGVPTYTRDRTPAEVDEYNQHLDKVAKGLKAVKGEVALAFRTRGGGTVTKSVKATVYGESGLAYAPKTDAMGEEGFSTLSALVHAASGLKIIEVSTAKEAKRLSGLLADSGIDFSNPDLTTDADVAYKLRAIVKGTGIAPNKLPKQFTPPDSWGKGADVKSEAGKEVKTQASKTSTGGKPTVATLQKQYADVGLTFEKDQDNNRYPYKVTNADGKFNRYKTLSEAREALPKLAETEKTRASKTSVTSSKYEVEDFEAAEGVAKLESDLRMADGMLKAIKETITALDDELKDVKGSKRNSYTVSGLSGKKKLTKEQMISSILDKQEDYKNMIQQAEDRRKKTKDGLSKVPEDATKAYNYLYKRVDPDSITSEYGLIEAGKKRGFKVGKRFGNYIIDQNKYDSDYKLPTKLGSDLEEAVYGLNTAIARGEFVKSLNTSPDIEVSMQGESYTVLNKKTGEEQRFEFYRGFEDVKKAVDSFSNTQNKQNSTVSNIKGLEERNKQKLAKSSASEARSLVENLTNAQDVLKKLDEYELVEGSKRNRWFSPDPKDDVMDDEDYNDAVKSAQNELKDTYTRLLPSTKIKGLQPDLLGGDMTAIVSLPGGGTEVWNTSKVKPAKDVPSLQDKESGLYVYPTLPVQEKVESKPKKRT</sequence>
<keyword evidence="1" id="KW-0175">Coiled coil</keyword>
<feature type="region of interest" description="Disordered" evidence="2">
    <location>
        <begin position="285"/>
        <end position="331"/>
    </location>
</feature>
<feature type="compositionally biased region" description="Polar residues" evidence="2">
    <location>
        <begin position="1032"/>
        <end position="1043"/>
    </location>
</feature>
<gene>
    <name evidence="3" type="ORF">kac68v161_gp084</name>
</gene>